<dbReference type="GeneID" id="54581566"/>
<evidence type="ECO:0000256" key="1">
    <source>
        <dbReference type="ARBA" id="ARBA00006484"/>
    </source>
</evidence>
<evidence type="ECO:0000256" key="2">
    <source>
        <dbReference type="ARBA" id="ARBA00022857"/>
    </source>
</evidence>
<keyword evidence="5" id="KW-1185">Reference proteome</keyword>
<dbReference type="AlphaFoldDB" id="A0A6A6ITT5"/>
<dbReference type="InterPro" id="IPR036291">
    <property type="entry name" value="NAD(P)-bd_dom_sf"/>
</dbReference>
<dbReference type="OrthoDB" id="191139at2759"/>
<evidence type="ECO:0000313" key="4">
    <source>
        <dbReference type="EMBL" id="KAF2253769.1"/>
    </source>
</evidence>
<dbReference type="PANTHER" id="PTHR24320:SF236">
    <property type="entry name" value="SHORT-CHAIN DEHYDROGENASE-RELATED"/>
    <property type="match status" value="1"/>
</dbReference>
<dbReference type="GO" id="GO:0016491">
    <property type="term" value="F:oxidoreductase activity"/>
    <property type="evidence" value="ECO:0007669"/>
    <property type="project" value="UniProtKB-KW"/>
</dbReference>
<dbReference type="SUPFAM" id="SSF51735">
    <property type="entry name" value="NAD(P)-binding Rossmann-fold domains"/>
    <property type="match status" value="1"/>
</dbReference>
<dbReference type="Proteomes" id="UP000800094">
    <property type="component" value="Unassembled WGS sequence"/>
</dbReference>
<dbReference type="Pfam" id="PF00106">
    <property type="entry name" value="adh_short"/>
    <property type="match status" value="1"/>
</dbReference>
<keyword evidence="2" id="KW-0521">NADP</keyword>
<dbReference type="Gene3D" id="3.40.50.720">
    <property type="entry name" value="NAD(P)-binding Rossmann-like Domain"/>
    <property type="match status" value="1"/>
</dbReference>
<organism evidence="4 5">
    <name type="scientific">Trematosphaeria pertusa</name>
    <dbReference type="NCBI Taxonomy" id="390896"/>
    <lineage>
        <taxon>Eukaryota</taxon>
        <taxon>Fungi</taxon>
        <taxon>Dikarya</taxon>
        <taxon>Ascomycota</taxon>
        <taxon>Pezizomycotina</taxon>
        <taxon>Dothideomycetes</taxon>
        <taxon>Pleosporomycetidae</taxon>
        <taxon>Pleosporales</taxon>
        <taxon>Massarineae</taxon>
        <taxon>Trematosphaeriaceae</taxon>
        <taxon>Trematosphaeria</taxon>
    </lineage>
</organism>
<gene>
    <name evidence="4" type="ORF">BU26DRAFT_516064</name>
</gene>
<dbReference type="RefSeq" id="XP_033688773.1">
    <property type="nucleotide sequence ID" value="XM_033828236.1"/>
</dbReference>
<accession>A0A6A6ITT5</accession>
<evidence type="ECO:0000256" key="3">
    <source>
        <dbReference type="ARBA" id="ARBA00023002"/>
    </source>
</evidence>
<proteinExistence type="inferred from homology"/>
<dbReference type="InterPro" id="IPR002347">
    <property type="entry name" value="SDR_fam"/>
</dbReference>
<protein>
    <submittedName>
        <fullName evidence="4">NAD(P)-binding protein</fullName>
    </submittedName>
</protein>
<name>A0A6A6ITT5_9PLEO</name>
<dbReference type="PRINTS" id="PR00081">
    <property type="entry name" value="GDHRDH"/>
</dbReference>
<evidence type="ECO:0000313" key="5">
    <source>
        <dbReference type="Proteomes" id="UP000800094"/>
    </source>
</evidence>
<reference evidence="4" key="1">
    <citation type="journal article" date="2020" name="Stud. Mycol.">
        <title>101 Dothideomycetes genomes: a test case for predicting lifestyles and emergence of pathogens.</title>
        <authorList>
            <person name="Haridas S."/>
            <person name="Albert R."/>
            <person name="Binder M."/>
            <person name="Bloem J."/>
            <person name="Labutti K."/>
            <person name="Salamov A."/>
            <person name="Andreopoulos B."/>
            <person name="Baker S."/>
            <person name="Barry K."/>
            <person name="Bills G."/>
            <person name="Bluhm B."/>
            <person name="Cannon C."/>
            <person name="Castanera R."/>
            <person name="Culley D."/>
            <person name="Daum C."/>
            <person name="Ezra D."/>
            <person name="Gonzalez J."/>
            <person name="Henrissat B."/>
            <person name="Kuo A."/>
            <person name="Liang C."/>
            <person name="Lipzen A."/>
            <person name="Lutzoni F."/>
            <person name="Magnuson J."/>
            <person name="Mondo S."/>
            <person name="Nolan M."/>
            <person name="Ohm R."/>
            <person name="Pangilinan J."/>
            <person name="Park H.-J."/>
            <person name="Ramirez L."/>
            <person name="Alfaro M."/>
            <person name="Sun H."/>
            <person name="Tritt A."/>
            <person name="Yoshinaga Y."/>
            <person name="Zwiers L.-H."/>
            <person name="Turgeon B."/>
            <person name="Goodwin S."/>
            <person name="Spatafora J."/>
            <person name="Crous P."/>
            <person name="Grigoriev I."/>
        </authorList>
    </citation>
    <scope>NUCLEOTIDE SEQUENCE</scope>
    <source>
        <strain evidence="4">CBS 122368</strain>
    </source>
</reference>
<keyword evidence="3" id="KW-0560">Oxidoreductase</keyword>
<dbReference type="EMBL" id="ML987191">
    <property type="protein sequence ID" value="KAF2253769.1"/>
    <property type="molecule type" value="Genomic_DNA"/>
</dbReference>
<dbReference type="PANTHER" id="PTHR24320">
    <property type="entry name" value="RETINOL DEHYDROGENASE"/>
    <property type="match status" value="1"/>
</dbReference>
<sequence>MSLNALWQQFFPPAPTFTEKDVPPGSQGGKVFIVTGTNSGVGFELVKLLYPSGATVYLAGRSREKIEQAISAIQSCYPGAETPATLRPLHLYLDDLTTVKPAVTAFASQERGLRILWNNAGMGCTTGSSSKQGLESHIGANCVAPLLFTKLLLPYMKTAAKTSNEASVRIVWTGSVRIEMTAPAGGVDMERMESGRTGTDPWTDYAASKAGNLFLAHEAAQRWCRDGIVNVCENPGNLLTRSMQGRAGCPWPS</sequence>
<comment type="similarity">
    <text evidence="1">Belongs to the short-chain dehydrogenases/reductases (SDR) family.</text>
</comment>